<keyword evidence="1" id="KW-0503">Monooxygenase</keyword>
<sequence length="232" mass="27252">MQPPVVTLTLNRYRGFRNKFWAFQMMQFAHRYLKNINGLTFYKLMGTGSGNGFKISADFSTYALLTVWENEQQADDFLHNGKLHKLYRKRGIEQFTVYMHPIKSHGMWSKQNPFKPEADIPGDYTAVITRATIATRHLIRFWSYVPGTSKSLEKYDGLIYAKGVGEWPVKQMATFSLWKDEKSMLAYAYKNQDHMRVVKKTRELNWYAEELFARFRPFKSEGTWGGEKLLPF</sequence>
<organism evidence="1 2">
    <name type="scientific">Salinivirga cyanobacteriivorans</name>
    <dbReference type="NCBI Taxonomy" id="1307839"/>
    <lineage>
        <taxon>Bacteria</taxon>
        <taxon>Pseudomonadati</taxon>
        <taxon>Bacteroidota</taxon>
        <taxon>Bacteroidia</taxon>
        <taxon>Bacteroidales</taxon>
        <taxon>Salinivirgaceae</taxon>
        <taxon>Salinivirga</taxon>
    </lineage>
</organism>
<dbReference type="RefSeq" id="WP_057953993.1">
    <property type="nucleotide sequence ID" value="NZ_CP013118.1"/>
</dbReference>
<evidence type="ECO:0000313" key="1">
    <source>
        <dbReference type="EMBL" id="ALO16637.1"/>
    </source>
</evidence>
<evidence type="ECO:0000313" key="2">
    <source>
        <dbReference type="Proteomes" id="UP000064893"/>
    </source>
</evidence>
<name>A0A0S2I324_9BACT</name>
<gene>
    <name evidence="1" type="primary">crtA</name>
    <name evidence="1" type="ORF">L21SP5_03017</name>
</gene>
<protein>
    <submittedName>
        <fullName evidence="1">Spheroidene monooxygenase</fullName>
        <ecNumber evidence="1">1.14.15.9</ecNumber>
    </submittedName>
</protein>
<proteinExistence type="predicted"/>
<dbReference type="EMBL" id="CP013118">
    <property type="protein sequence ID" value="ALO16637.1"/>
    <property type="molecule type" value="Genomic_DNA"/>
</dbReference>
<accession>A0A0S2I324</accession>
<keyword evidence="2" id="KW-1185">Reference proteome</keyword>
<dbReference type="GO" id="GO:0043823">
    <property type="term" value="F:spheroidene monooxygenase activity"/>
    <property type="evidence" value="ECO:0007669"/>
    <property type="project" value="UniProtKB-EC"/>
</dbReference>
<dbReference type="AlphaFoldDB" id="A0A0S2I324"/>
<dbReference type="InterPro" id="IPR049574">
    <property type="entry name" value="CrtA-like"/>
</dbReference>
<dbReference type="Proteomes" id="UP000064893">
    <property type="component" value="Chromosome"/>
</dbReference>
<reference evidence="1 2" key="1">
    <citation type="submission" date="2015-11" db="EMBL/GenBank/DDBJ databases">
        <title>Description and complete genome sequence of a novel strain predominating in hypersaline microbial mats and representing a new family of the Bacteriodetes phylum.</title>
        <authorList>
            <person name="Spring S."/>
            <person name="Bunk B."/>
            <person name="Sproer C."/>
            <person name="Klenk H.-P."/>
        </authorList>
    </citation>
    <scope>NUCLEOTIDE SEQUENCE [LARGE SCALE GENOMIC DNA]</scope>
    <source>
        <strain evidence="1 2">L21-Spi-D4</strain>
    </source>
</reference>
<dbReference type="EC" id="1.14.15.9" evidence="1"/>
<dbReference type="STRING" id="1307839.L21SP5_03017"/>
<dbReference type="KEGG" id="blq:L21SP5_03017"/>
<dbReference type="CDD" id="cd21650">
    <property type="entry name" value="CrtA-like"/>
    <property type="match status" value="1"/>
</dbReference>
<keyword evidence="1" id="KW-0560">Oxidoreductase</keyword>
<dbReference type="OrthoDB" id="1122317at2"/>
<dbReference type="PATRIC" id="fig|1307839.3.peg.3177"/>